<evidence type="ECO:0000313" key="1">
    <source>
        <dbReference type="EMBL" id="QMS91956.1"/>
    </source>
</evidence>
<proteinExistence type="predicted"/>
<evidence type="ECO:0000313" key="2">
    <source>
        <dbReference type="Proteomes" id="UP000514713"/>
    </source>
</evidence>
<name>A0A7D7LF00_9NOSO</name>
<dbReference type="KEGG" id="ned:HUN01_31765"/>
<dbReference type="EMBL" id="CP054698">
    <property type="protein sequence ID" value="QMS91956.1"/>
    <property type="molecule type" value="Genomic_DNA"/>
</dbReference>
<protein>
    <submittedName>
        <fullName evidence="1">Uncharacterized protein</fullName>
    </submittedName>
</protein>
<dbReference type="Proteomes" id="UP000514713">
    <property type="component" value="Chromosome"/>
</dbReference>
<dbReference type="AlphaFoldDB" id="A0A7D7LF00"/>
<accession>A0A7D7LF00</accession>
<keyword evidence="2" id="KW-1185">Reference proteome</keyword>
<dbReference type="RefSeq" id="WP_181929502.1">
    <property type="nucleotide sequence ID" value="NZ_CP054698.1"/>
</dbReference>
<reference evidence="2" key="1">
    <citation type="submission" date="2020-06" db="EMBL/GenBank/DDBJ databases">
        <title>Nostoc edaphicum CCNP1411 genome.</title>
        <authorList>
            <person name="Fidor A."/>
            <person name="Grabski M."/>
            <person name="Gawor J."/>
            <person name="Gromadka R."/>
            <person name="Wegrzyn G."/>
            <person name="Mazur-Marzec H."/>
        </authorList>
    </citation>
    <scope>NUCLEOTIDE SEQUENCE [LARGE SCALE GENOMIC DNA]</scope>
    <source>
        <strain evidence="2">CCNP1411</strain>
    </source>
</reference>
<organism evidence="1 2">
    <name type="scientific">Nostoc edaphicum CCNP1411</name>
    <dbReference type="NCBI Taxonomy" id="1472755"/>
    <lineage>
        <taxon>Bacteria</taxon>
        <taxon>Bacillati</taxon>
        <taxon>Cyanobacteriota</taxon>
        <taxon>Cyanophyceae</taxon>
        <taxon>Nostocales</taxon>
        <taxon>Nostocaceae</taxon>
        <taxon>Nostoc</taxon>
    </lineage>
</organism>
<gene>
    <name evidence="1" type="ORF">HUN01_31765</name>
</gene>
<sequence>MGRFLYPASFKTWQIGNFEEINCVIFNTIQGVFALSSYLDGLQPVFIYGDRRCP</sequence>